<evidence type="ECO:0000256" key="3">
    <source>
        <dbReference type="ARBA" id="ARBA00022530"/>
    </source>
</evidence>
<proteinExistence type="predicted"/>
<dbReference type="EMBL" id="KN834806">
    <property type="protein sequence ID" value="KIK55408.1"/>
    <property type="molecule type" value="Genomic_DNA"/>
</dbReference>
<dbReference type="InterPro" id="IPR013015">
    <property type="entry name" value="Laminin_IV_B"/>
</dbReference>
<reference evidence="6 7" key="1">
    <citation type="submission" date="2014-04" db="EMBL/GenBank/DDBJ databases">
        <title>Evolutionary Origins and Diversification of the Mycorrhizal Mutualists.</title>
        <authorList>
            <consortium name="DOE Joint Genome Institute"/>
            <consortium name="Mycorrhizal Genomics Consortium"/>
            <person name="Kohler A."/>
            <person name="Kuo A."/>
            <person name="Nagy L.G."/>
            <person name="Floudas D."/>
            <person name="Copeland A."/>
            <person name="Barry K.W."/>
            <person name="Cichocki N."/>
            <person name="Veneault-Fourrey C."/>
            <person name="LaButti K."/>
            <person name="Lindquist E.A."/>
            <person name="Lipzen A."/>
            <person name="Lundell T."/>
            <person name="Morin E."/>
            <person name="Murat C."/>
            <person name="Riley R."/>
            <person name="Ohm R."/>
            <person name="Sun H."/>
            <person name="Tunlid A."/>
            <person name="Henrissat B."/>
            <person name="Grigoriev I.V."/>
            <person name="Hibbett D.S."/>
            <person name="Martin F."/>
        </authorList>
    </citation>
    <scope>NUCLEOTIDE SEQUENCE [LARGE SCALE GENOMIC DNA]</scope>
    <source>
        <strain evidence="6 7">FD-317 M1</strain>
    </source>
</reference>
<dbReference type="AlphaFoldDB" id="A0A0D0CK41"/>
<gene>
    <name evidence="6" type="ORF">GYMLUDRAFT_839827</name>
</gene>
<comment type="subcellular location">
    <subcellularLocation>
        <location evidence="1">Secreted</location>
        <location evidence="1">Extracellular space</location>
        <location evidence="1">Extracellular matrix</location>
        <location evidence="1">Basement membrane</location>
    </subcellularLocation>
</comment>
<feature type="domain" description="Laminin IV type B" evidence="5">
    <location>
        <begin position="1"/>
        <end position="62"/>
    </location>
</feature>
<dbReference type="GO" id="GO:0005604">
    <property type="term" value="C:basement membrane"/>
    <property type="evidence" value="ECO:0007669"/>
    <property type="project" value="UniProtKB-SubCell"/>
</dbReference>
<evidence type="ECO:0000313" key="7">
    <source>
        <dbReference type="Proteomes" id="UP000053593"/>
    </source>
</evidence>
<keyword evidence="7" id="KW-1185">Reference proteome</keyword>
<dbReference type="HOGENOM" id="CLU_2904401_0_0_1"/>
<evidence type="ECO:0000256" key="4">
    <source>
        <dbReference type="ARBA" id="ARBA00022869"/>
    </source>
</evidence>
<protein>
    <recommendedName>
        <fullName evidence="5">Laminin IV type B domain-containing protein</fullName>
    </recommendedName>
</protein>
<accession>A0A0D0CK41</accession>
<dbReference type="Proteomes" id="UP000053593">
    <property type="component" value="Unassembled WGS sequence"/>
</dbReference>
<dbReference type="PROSITE" id="PS51116">
    <property type="entry name" value="LAMININ_IVB"/>
    <property type="match status" value="1"/>
</dbReference>
<evidence type="ECO:0000259" key="5">
    <source>
        <dbReference type="PROSITE" id="PS51116"/>
    </source>
</evidence>
<keyword evidence="4" id="KW-0084">Basement membrane</keyword>
<evidence type="ECO:0000256" key="1">
    <source>
        <dbReference type="ARBA" id="ARBA00004302"/>
    </source>
</evidence>
<evidence type="ECO:0000256" key="2">
    <source>
        <dbReference type="ARBA" id="ARBA00022525"/>
    </source>
</evidence>
<evidence type="ECO:0000313" key="6">
    <source>
        <dbReference type="EMBL" id="KIK55408.1"/>
    </source>
</evidence>
<organism evidence="6 7">
    <name type="scientific">Collybiopsis luxurians FD-317 M1</name>
    <dbReference type="NCBI Taxonomy" id="944289"/>
    <lineage>
        <taxon>Eukaryota</taxon>
        <taxon>Fungi</taxon>
        <taxon>Dikarya</taxon>
        <taxon>Basidiomycota</taxon>
        <taxon>Agaricomycotina</taxon>
        <taxon>Agaricomycetes</taxon>
        <taxon>Agaricomycetidae</taxon>
        <taxon>Agaricales</taxon>
        <taxon>Marasmiineae</taxon>
        <taxon>Omphalotaceae</taxon>
        <taxon>Collybiopsis</taxon>
        <taxon>Collybiopsis luxurians</taxon>
    </lineage>
</organism>
<name>A0A0D0CK41_9AGAR</name>
<keyword evidence="2" id="KW-0964">Secreted</keyword>
<keyword evidence="3" id="KW-0272">Extracellular matrix</keyword>
<sequence>MVWMTNDCRWVGTGQAKIREGVEMLKAVGGGGRSRALRVGVELERAAGESSEWEEIAFNVVR</sequence>